<dbReference type="SMART" id="SM00320">
    <property type="entry name" value="WD40"/>
    <property type="match status" value="5"/>
</dbReference>
<dbReference type="InterPro" id="IPR015943">
    <property type="entry name" value="WD40/YVTN_repeat-like_dom_sf"/>
</dbReference>
<reference evidence="2" key="1">
    <citation type="submission" date="2016-02" db="EMBL/GenBank/DDBJ databases">
        <title>RNAseq analyses of the midgut from blood- or serum-fed Ixodes ricinus ticks.</title>
        <authorList>
            <person name="Perner J."/>
            <person name="Provaznik J."/>
            <person name="Schrenkova J."/>
            <person name="Urbanova V."/>
            <person name="Ribeiro J.M."/>
            <person name="Kopacek P."/>
        </authorList>
    </citation>
    <scope>NUCLEOTIDE SEQUENCE</scope>
    <source>
        <tissue evidence="2">Gut</tissue>
    </source>
</reference>
<protein>
    <submittedName>
        <fullName evidence="2">Putative conserved secreted protein</fullName>
    </submittedName>
</protein>
<proteinExistence type="evidence at transcript level"/>
<dbReference type="GO" id="GO:0006913">
    <property type="term" value="P:nucleocytoplasmic transport"/>
    <property type="evidence" value="ECO:0007669"/>
    <property type="project" value="TreeGrafter"/>
</dbReference>
<dbReference type="PANTHER" id="PTHR14494">
    <property type="entry name" value="ALADIN/ADRACALIN/AAAS"/>
    <property type="match status" value="1"/>
</dbReference>
<dbReference type="InterPro" id="IPR045139">
    <property type="entry name" value="Aladin"/>
</dbReference>
<accession>A0A131YAA2</accession>
<dbReference type="AlphaFoldDB" id="A0A131YAA2"/>
<name>A0A131YAA2_IXORI</name>
<dbReference type="FunFam" id="2.130.10.10:FF:003586">
    <property type="entry name" value="Aladin/adracalin/aaas, putative"/>
    <property type="match status" value="1"/>
</dbReference>
<evidence type="ECO:0000313" key="2">
    <source>
        <dbReference type="EMBL" id="JAP75435.1"/>
    </source>
</evidence>
<dbReference type="InterPro" id="IPR057403">
    <property type="entry name" value="Beta-prop_Aladin"/>
</dbReference>
<dbReference type="Gene3D" id="2.130.10.10">
    <property type="entry name" value="YVTN repeat-like/Quinoprotein amine dehydrogenase"/>
    <property type="match status" value="1"/>
</dbReference>
<dbReference type="SUPFAM" id="SSF50978">
    <property type="entry name" value="WD40 repeat-like"/>
    <property type="match status" value="1"/>
</dbReference>
<dbReference type="GO" id="GO:0005643">
    <property type="term" value="C:nuclear pore"/>
    <property type="evidence" value="ECO:0007669"/>
    <property type="project" value="TreeGrafter"/>
</dbReference>
<organism evidence="2">
    <name type="scientific">Ixodes ricinus</name>
    <name type="common">Common tick</name>
    <name type="synonym">Acarus ricinus</name>
    <dbReference type="NCBI Taxonomy" id="34613"/>
    <lineage>
        <taxon>Eukaryota</taxon>
        <taxon>Metazoa</taxon>
        <taxon>Ecdysozoa</taxon>
        <taxon>Arthropoda</taxon>
        <taxon>Chelicerata</taxon>
        <taxon>Arachnida</taxon>
        <taxon>Acari</taxon>
        <taxon>Parasitiformes</taxon>
        <taxon>Ixodida</taxon>
        <taxon>Ixodoidea</taxon>
        <taxon>Ixodidae</taxon>
        <taxon>Ixodinae</taxon>
        <taxon>Ixodes</taxon>
    </lineage>
</organism>
<dbReference type="Pfam" id="PF25460">
    <property type="entry name" value="Beta-prop_Aladin"/>
    <property type="match status" value="1"/>
</dbReference>
<evidence type="ECO:0000259" key="1">
    <source>
        <dbReference type="Pfam" id="PF25460"/>
    </source>
</evidence>
<sequence>MCSLSGFPDPPAKGLTTLYEQHGHLHSGTEQEWANFGQQLTTYRCISVARETVRSSVSSDSTAPPFLLQHESIWRQAVNSWRDKGFIGFLEQLARYRETSPAWSLARFAAKSLMVGMNWFYSHGLIFPHLLLSGEALCQEYSLALDWGRGHVRAFAWHPQTPKFAVASHGDLVRVYAPNVGIVPLLKHKSQRNITDMAWKPYCSSLLAVACHDGVVVWQLDPMSLIGRPSSAYASLLSRRGHQPVTSVAWHPKGSLLASASPADSSMLIWNVSTEECVPLCRLAGGGVCLLRWSPDGAHLLAAAPQSLFRVWDTQFWRCDRWSTFQGRCQAACWSPDGAQLLCAFSNSPALYAVSFPKPLNPCLGDEEEDSAWIPHSSAGSGSGLPVVDLAEVTLSALSGHPGNIKVGGAVQNMAWDKHGERLAVSFRDHGQYVALFCTRTYPMLEVSPCGFISGPHGEHAQLLSFYNGFEGGSLLTVCWSNGVVSHVPLYYCPLSQEPTEKSFAASPFPLQRIIGSPLYSS</sequence>
<feature type="domain" description="Aladin seven-bladed propeller" evidence="1">
    <location>
        <begin position="134"/>
        <end position="491"/>
    </location>
</feature>
<dbReference type="InterPro" id="IPR036322">
    <property type="entry name" value="WD40_repeat_dom_sf"/>
</dbReference>
<dbReference type="EMBL" id="GEFM01000361">
    <property type="protein sequence ID" value="JAP75435.1"/>
    <property type="molecule type" value="mRNA"/>
</dbReference>
<dbReference type="PANTHER" id="PTHR14494:SF0">
    <property type="entry name" value="ALADIN"/>
    <property type="match status" value="1"/>
</dbReference>
<dbReference type="InterPro" id="IPR001680">
    <property type="entry name" value="WD40_rpt"/>
</dbReference>